<dbReference type="Proteomes" id="UP000269945">
    <property type="component" value="Unassembled WGS sequence"/>
</dbReference>
<reference evidence="1 2" key="1">
    <citation type="submission" date="2018-10" db="EMBL/GenBank/DDBJ databases">
        <authorList>
            <person name="Ekblom R."/>
            <person name="Jareborg N."/>
        </authorList>
    </citation>
    <scope>NUCLEOTIDE SEQUENCE [LARGE SCALE GENOMIC DNA]</scope>
    <source>
        <tissue evidence="1">Muscle</tissue>
    </source>
</reference>
<keyword evidence="2" id="KW-1185">Reference proteome</keyword>
<organism evidence="1 2">
    <name type="scientific">Gulo gulo</name>
    <name type="common">Wolverine</name>
    <name type="synonym">Gluton</name>
    <dbReference type="NCBI Taxonomy" id="48420"/>
    <lineage>
        <taxon>Eukaryota</taxon>
        <taxon>Metazoa</taxon>
        <taxon>Chordata</taxon>
        <taxon>Craniata</taxon>
        <taxon>Vertebrata</taxon>
        <taxon>Euteleostomi</taxon>
        <taxon>Mammalia</taxon>
        <taxon>Eutheria</taxon>
        <taxon>Laurasiatheria</taxon>
        <taxon>Carnivora</taxon>
        <taxon>Caniformia</taxon>
        <taxon>Musteloidea</taxon>
        <taxon>Mustelidae</taxon>
        <taxon>Guloninae</taxon>
        <taxon>Gulo</taxon>
    </lineage>
</organism>
<proteinExistence type="predicted"/>
<dbReference type="EMBL" id="CYRY02000190">
    <property type="protein sequence ID" value="VCW48798.1"/>
    <property type="molecule type" value="Genomic_DNA"/>
</dbReference>
<protein>
    <submittedName>
        <fullName evidence="1">Uncharacterized protein</fullName>
    </submittedName>
</protein>
<sequence>MLKEIMGHPEEGLLSCGSRQGRLKTNVDSVQAPCKRGSYCL</sequence>
<accession>A0A9X9PSV2</accession>
<comment type="caution">
    <text evidence="1">The sequence shown here is derived from an EMBL/GenBank/DDBJ whole genome shotgun (WGS) entry which is preliminary data.</text>
</comment>
<evidence type="ECO:0000313" key="2">
    <source>
        <dbReference type="Proteomes" id="UP000269945"/>
    </source>
</evidence>
<gene>
    <name evidence="1" type="ORF">BN2614_LOCUS1</name>
</gene>
<name>A0A9X9PSV2_GULGU</name>
<evidence type="ECO:0000313" key="1">
    <source>
        <dbReference type="EMBL" id="VCW48798.1"/>
    </source>
</evidence>
<dbReference type="AlphaFoldDB" id="A0A9X9PSV2"/>